<dbReference type="GO" id="GO:0009379">
    <property type="term" value="C:Holliday junction helicase complex"/>
    <property type="evidence" value="ECO:0007669"/>
    <property type="project" value="InterPro"/>
</dbReference>
<comment type="caution">
    <text evidence="8">The sequence shown here is derived from an EMBL/GenBank/DDBJ whole genome shotgun (WGS) entry which is preliminary data.</text>
</comment>
<dbReference type="InterPro" id="IPR036267">
    <property type="entry name" value="RuvA_C_sf"/>
</dbReference>
<feature type="region of interest" description="Domain III" evidence="6">
    <location>
        <begin position="153"/>
        <end position="200"/>
    </location>
</feature>
<comment type="similarity">
    <text evidence="6">Belongs to the RuvA family.</text>
</comment>
<evidence type="ECO:0000313" key="9">
    <source>
        <dbReference type="Proteomes" id="UP000823641"/>
    </source>
</evidence>
<dbReference type="GO" id="GO:0048476">
    <property type="term" value="C:Holliday junction resolvase complex"/>
    <property type="evidence" value="ECO:0007669"/>
    <property type="project" value="UniProtKB-UniRule"/>
</dbReference>
<dbReference type="SUPFAM" id="SSF50249">
    <property type="entry name" value="Nucleic acid-binding proteins"/>
    <property type="match status" value="1"/>
</dbReference>
<dbReference type="Gene3D" id="2.40.50.140">
    <property type="entry name" value="Nucleic acid-binding proteins"/>
    <property type="match status" value="1"/>
</dbReference>
<reference evidence="8" key="1">
    <citation type="submission" date="2020-10" db="EMBL/GenBank/DDBJ databases">
        <authorList>
            <person name="Gilroy R."/>
        </authorList>
    </citation>
    <scope>NUCLEOTIDE SEQUENCE</scope>
    <source>
        <strain evidence="8">G3-3990</strain>
    </source>
</reference>
<keyword evidence="4 6" id="KW-0233">DNA recombination</keyword>
<dbReference type="InterPro" id="IPR003583">
    <property type="entry name" value="Hlx-hairpin-Hlx_DNA-bd_motif"/>
</dbReference>
<organism evidence="8 9">
    <name type="scientific">Candidatus Gallipaludibacter merdavium</name>
    <dbReference type="NCBI Taxonomy" id="2840839"/>
    <lineage>
        <taxon>Bacteria</taxon>
        <taxon>Pseudomonadati</taxon>
        <taxon>Bacteroidota</taxon>
        <taxon>Bacteroidia</taxon>
        <taxon>Bacteroidales</taxon>
        <taxon>Candidatus Gallipaludibacter</taxon>
    </lineage>
</organism>
<evidence type="ECO:0000256" key="4">
    <source>
        <dbReference type="ARBA" id="ARBA00023172"/>
    </source>
</evidence>
<comment type="domain">
    <text evidence="6">Has three domains with a flexible linker between the domains II and III and assumes an 'L' shape. Domain III is highly mobile and contacts RuvB.</text>
</comment>
<comment type="caution">
    <text evidence="6">Lacks conserved residue(s) required for the propagation of feature annotation.</text>
</comment>
<proteinExistence type="inferred from homology"/>
<dbReference type="AlphaFoldDB" id="A0A9D9HUZ7"/>
<evidence type="ECO:0000259" key="7">
    <source>
        <dbReference type="SMART" id="SM00278"/>
    </source>
</evidence>
<dbReference type="Pfam" id="PF07499">
    <property type="entry name" value="RuvA_C"/>
    <property type="match status" value="1"/>
</dbReference>
<comment type="subunit">
    <text evidence="6">Homotetramer. Forms an RuvA(8)-RuvB(12)-Holliday junction (HJ) complex. HJ DNA is sandwiched between 2 RuvA tetramers; dsDNA enters through RuvA and exits via RuvB. An RuvB hexamer assembles on each DNA strand where it exits the tetramer. Each RuvB hexamer is contacted by two RuvA subunits (via domain III) on 2 adjacent RuvB subunits; this complex drives branch migration. In the full resolvosome a probable DNA-RuvA(4)-RuvB(12)-RuvC(2) complex forms which resolves the HJ.</text>
</comment>
<keyword evidence="1 6" id="KW-0963">Cytoplasm</keyword>
<name>A0A9D9HUZ7_9BACT</name>
<evidence type="ECO:0000256" key="3">
    <source>
        <dbReference type="ARBA" id="ARBA00023125"/>
    </source>
</evidence>
<keyword evidence="3 6" id="KW-0238">DNA-binding</keyword>
<comment type="subcellular location">
    <subcellularLocation>
        <location evidence="6">Cytoplasm</location>
    </subcellularLocation>
</comment>
<dbReference type="Proteomes" id="UP000823641">
    <property type="component" value="Unassembled WGS sequence"/>
</dbReference>
<protein>
    <recommendedName>
        <fullName evidence="6">Holliday junction branch migration complex subunit RuvA</fullName>
    </recommendedName>
</protein>
<dbReference type="SUPFAM" id="SSF47781">
    <property type="entry name" value="RuvA domain 2-like"/>
    <property type="match status" value="1"/>
</dbReference>
<feature type="domain" description="Helix-hairpin-helix DNA-binding motif class 1" evidence="7">
    <location>
        <begin position="72"/>
        <end position="91"/>
    </location>
</feature>
<keyword evidence="2 6" id="KW-0227">DNA damage</keyword>
<dbReference type="Pfam" id="PF01330">
    <property type="entry name" value="RuvA_N"/>
    <property type="match status" value="1"/>
</dbReference>
<accession>A0A9D9HUZ7</accession>
<evidence type="ECO:0000256" key="6">
    <source>
        <dbReference type="HAMAP-Rule" id="MF_00031"/>
    </source>
</evidence>
<dbReference type="GO" id="GO:0006310">
    <property type="term" value="P:DNA recombination"/>
    <property type="evidence" value="ECO:0007669"/>
    <property type="project" value="UniProtKB-UniRule"/>
</dbReference>
<dbReference type="InterPro" id="IPR012340">
    <property type="entry name" value="NA-bd_OB-fold"/>
</dbReference>
<dbReference type="EMBL" id="JADIMG010000087">
    <property type="protein sequence ID" value="MBO8460480.1"/>
    <property type="molecule type" value="Genomic_DNA"/>
</dbReference>
<evidence type="ECO:0000256" key="1">
    <source>
        <dbReference type="ARBA" id="ARBA00022490"/>
    </source>
</evidence>
<keyword evidence="5 6" id="KW-0234">DNA repair</keyword>
<dbReference type="GO" id="GO:0009378">
    <property type="term" value="F:four-way junction helicase activity"/>
    <property type="evidence" value="ECO:0007669"/>
    <property type="project" value="InterPro"/>
</dbReference>
<dbReference type="NCBIfam" id="TIGR00084">
    <property type="entry name" value="ruvA"/>
    <property type="match status" value="1"/>
</dbReference>
<dbReference type="InterPro" id="IPR011114">
    <property type="entry name" value="RuvA_C"/>
</dbReference>
<evidence type="ECO:0000256" key="2">
    <source>
        <dbReference type="ARBA" id="ARBA00022763"/>
    </source>
</evidence>
<dbReference type="Pfam" id="PF14520">
    <property type="entry name" value="HHH_5"/>
    <property type="match status" value="1"/>
</dbReference>
<feature type="domain" description="Helix-hairpin-helix DNA-binding motif class 1" evidence="7">
    <location>
        <begin position="107"/>
        <end position="126"/>
    </location>
</feature>
<evidence type="ECO:0000313" key="8">
    <source>
        <dbReference type="EMBL" id="MBO8460480.1"/>
    </source>
</evidence>
<sequence length="200" mass="21692">MIDYIKGSIAELTPTYAVIETNGIGYGIHIALTTYSALGKSTEAKLYVHEVIREDAHLLFGFMNKGERALFLLLISVSGIGANTARMILSSYTAGEIRQIIATGNAKLLSSIKGIGPKTAQRIIVELKDKILKVEMDDETQSTLLNEVDASTEGTREEAIAALTMLGFASAPSTKVVNQLLKEDPQIPVEQVIKRALKML</sequence>
<dbReference type="InterPro" id="IPR000085">
    <property type="entry name" value="RuvA"/>
</dbReference>
<dbReference type="GO" id="GO:0000400">
    <property type="term" value="F:four-way junction DNA binding"/>
    <property type="evidence" value="ECO:0007669"/>
    <property type="project" value="UniProtKB-UniRule"/>
</dbReference>
<dbReference type="HAMAP" id="MF_00031">
    <property type="entry name" value="DNA_HJ_migration_RuvA"/>
    <property type="match status" value="1"/>
</dbReference>
<dbReference type="Gene3D" id="1.10.8.10">
    <property type="entry name" value="DNA helicase RuvA subunit, C-terminal domain"/>
    <property type="match status" value="1"/>
</dbReference>
<dbReference type="GO" id="GO:0006281">
    <property type="term" value="P:DNA repair"/>
    <property type="evidence" value="ECO:0007669"/>
    <property type="project" value="UniProtKB-UniRule"/>
</dbReference>
<dbReference type="SUPFAM" id="SSF46929">
    <property type="entry name" value="DNA helicase RuvA subunit, C-terminal domain"/>
    <property type="match status" value="1"/>
</dbReference>
<reference evidence="8" key="2">
    <citation type="journal article" date="2021" name="PeerJ">
        <title>Extensive microbial diversity within the chicken gut microbiome revealed by metagenomics and culture.</title>
        <authorList>
            <person name="Gilroy R."/>
            <person name="Ravi A."/>
            <person name="Getino M."/>
            <person name="Pursley I."/>
            <person name="Horton D.L."/>
            <person name="Alikhan N.F."/>
            <person name="Baker D."/>
            <person name="Gharbi K."/>
            <person name="Hall N."/>
            <person name="Watson M."/>
            <person name="Adriaenssens E.M."/>
            <person name="Foster-Nyarko E."/>
            <person name="Jarju S."/>
            <person name="Secka A."/>
            <person name="Antonio M."/>
            <person name="Oren A."/>
            <person name="Chaudhuri R.R."/>
            <person name="La Ragione R."/>
            <person name="Hildebrand F."/>
            <person name="Pallen M.J."/>
        </authorList>
    </citation>
    <scope>NUCLEOTIDE SEQUENCE</scope>
    <source>
        <strain evidence="8">G3-3990</strain>
    </source>
</reference>
<dbReference type="CDD" id="cd14332">
    <property type="entry name" value="UBA_RuvA_C"/>
    <property type="match status" value="1"/>
</dbReference>
<dbReference type="Gene3D" id="1.10.150.20">
    <property type="entry name" value="5' to 3' exonuclease, C-terminal subdomain"/>
    <property type="match status" value="1"/>
</dbReference>
<dbReference type="GO" id="GO:0005737">
    <property type="term" value="C:cytoplasm"/>
    <property type="evidence" value="ECO:0007669"/>
    <property type="project" value="UniProtKB-SubCell"/>
</dbReference>
<gene>
    <name evidence="6 8" type="primary">ruvA</name>
    <name evidence="8" type="ORF">IAA73_09135</name>
</gene>
<dbReference type="InterPro" id="IPR010994">
    <property type="entry name" value="RuvA_2-like"/>
</dbReference>
<evidence type="ECO:0000256" key="5">
    <source>
        <dbReference type="ARBA" id="ARBA00023204"/>
    </source>
</evidence>
<dbReference type="SMART" id="SM00278">
    <property type="entry name" value="HhH1"/>
    <property type="match status" value="2"/>
</dbReference>
<dbReference type="InterPro" id="IPR013849">
    <property type="entry name" value="DNA_helicase_Holl-junc_RuvA_I"/>
</dbReference>
<comment type="function">
    <text evidence="6">The RuvA-RuvB-RuvC complex processes Holliday junction (HJ) DNA during genetic recombination and DNA repair, while the RuvA-RuvB complex plays an important role in the rescue of blocked DNA replication forks via replication fork reversal (RFR). RuvA specifically binds to HJ cruciform DNA, conferring on it an open structure. The RuvB hexamer acts as an ATP-dependent pump, pulling dsDNA into and through the RuvAB complex. HJ branch migration allows RuvC to scan DNA until it finds its consensus sequence, where it cleaves and resolves the cruciform DNA.</text>
</comment>
<dbReference type="GO" id="GO:0005524">
    <property type="term" value="F:ATP binding"/>
    <property type="evidence" value="ECO:0007669"/>
    <property type="project" value="InterPro"/>
</dbReference>